<feature type="domain" description="Bacterial type II secretion system protein E" evidence="2">
    <location>
        <begin position="203"/>
        <end position="367"/>
    </location>
</feature>
<evidence type="ECO:0000256" key="1">
    <source>
        <dbReference type="ARBA" id="ARBA00006611"/>
    </source>
</evidence>
<dbReference type="PANTHER" id="PTHR30486">
    <property type="entry name" value="TWITCHING MOTILITY PROTEIN PILT"/>
    <property type="match status" value="1"/>
</dbReference>
<gene>
    <name evidence="3" type="primary">tadA_1</name>
    <name evidence="3" type="ORF">PghCCS26_46250</name>
</gene>
<dbReference type="InterPro" id="IPR027417">
    <property type="entry name" value="P-loop_NTPase"/>
</dbReference>
<sequence>MMSWRDKDFHVSEMIGQVTQAEKTNRESERTLAPTESFKQTCDLVKKAMQEKNESRSEDEMTRWQKLQHDAVIGKQEAVKLFKEEIEEYLRNAQLLQVKQPSYYETLVEAVFQETFGLGPISVWWKHPKFSESQSARIMGTKIFFDIPGERALQKFSYESEQMVENIIEKIRMKDEFAHIHKFSPKLEIDLEDGTRVTILIPPRVRKVTLIFRNVTIRKPMLEDFVQRGSIPAEALPIMRGIAKSMLNMVVMGKVRSAKTTLLKALFAERYREGQVAVTIENGHSEMKLGEIYPDAQLIEMIVRTDAEYDEVFAQVLRSDYHFCMVGEMRSVEAELYCVSCERGEGGSMTSYHTEKVKNMPGQIARLILQRYPGRDIKNEIIRVAECLDIGIVMKELPDGSKRLLRISEIRLDPYTLQVTVHDIMRWDSQQNDWSYANDLSPETREKMREASPGQTGYAEQAFRALEKLSKEKPINGSNVEQEINRAAS</sequence>
<dbReference type="RefSeq" id="WP_317981448.1">
    <property type="nucleotide sequence ID" value="NZ_BTCL01000020.1"/>
</dbReference>
<dbReference type="PANTHER" id="PTHR30486:SF6">
    <property type="entry name" value="TYPE IV PILUS RETRACTATION ATPASE PILT"/>
    <property type="match status" value="1"/>
</dbReference>
<dbReference type="Pfam" id="PF00437">
    <property type="entry name" value="T2SSE"/>
    <property type="match status" value="1"/>
</dbReference>
<dbReference type="EMBL" id="BTCL01000020">
    <property type="protein sequence ID" value="GMK47495.1"/>
    <property type="molecule type" value="Genomic_DNA"/>
</dbReference>
<dbReference type="InterPro" id="IPR050921">
    <property type="entry name" value="T4SS_GSP_E_ATPase"/>
</dbReference>
<dbReference type="Gene3D" id="3.40.50.300">
    <property type="entry name" value="P-loop containing nucleotide triphosphate hydrolases"/>
    <property type="match status" value="1"/>
</dbReference>
<accession>A0ABQ6NQZ3</accession>
<comment type="caution">
    <text evidence="3">The sequence shown here is derived from an EMBL/GenBank/DDBJ whole genome shotgun (WGS) entry which is preliminary data.</text>
</comment>
<comment type="similarity">
    <text evidence="1">Belongs to the GSP E family.</text>
</comment>
<organism evidence="3 4">
    <name type="scientific">Paenibacillus glycanilyticus</name>
    <dbReference type="NCBI Taxonomy" id="126569"/>
    <lineage>
        <taxon>Bacteria</taxon>
        <taxon>Bacillati</taxon>
        <taxon>Bacillota</taxon>
        <taxon>Bacilli</taxon>
        <taxon>Bacillales</taxon>
        <taxon>Paenibacillaceae</taxon>
        <taxon>Paenibacillus</taxon>
    </lineage>
</organism>
<evidence type="ECO:0000259" key="2">
    <source>
        <dbReference type="Pfam" id="PF00437"/>
    </source>
</evidence>
<dbReference type="Gene3D" id="3.30.450.380">
    <property type="match status" value="1"/>
</dbReference>
<name>A0ABQ6NQZ3_9BACL</name>
<proteinExistence type="inferred from homology"/>
<dbReference type="SUPFAM" id="SSF52540">
    <property type="entry name" value="P-loop containing nucleoside triphosphate hydrolases"/>
    <property type="match status" value="1"/>
</dbReference>
<protein>
    <submittedName>
        <fullName evidence="3">Secretion system protein TadA</fullName>
    </submittedName>
</protein>
<keyword evidence="4" id="KW-1185">Reference proteome</keyword>
<reference evidence="3 4" key="1">
    <citation type="submission" date="2023-05" db="EMBL/GenBank/DDBJ databases">
        <title>Draft genome of Paenibacillus sp. CCS26.</title>
        <authorList>
            <person name="Akita H."/>
            <person name="Shinto Y."/>
            <person name="Kimura Z."/>
        </authorList>
    </citation>
    <scope>NUCLEOTIDE SEQUENCE [LARGE SCALE GENOMIC DNA]</scope>
    <source>
        <strain evidence="3 4">CCS26</strain>
    </source>
</reference>
<dbReference type="Proteomes" id="UP001285921">
    <property type="component" value="Unassembled WGS sequence"/>
</dbReference>
<evidence type="ECO:0000313" key="4">
    <source>
        <dbReference type="Proteomes" id="UP001285921"/>
    </source>
</evidence>
<evidence type="ECO:0000313" key="3">
    <source>
        <dbReference type="EMBL" id="GMK47495.1"/>
    </source>
</evidence>
<dbReference type="InterPro" id="IPR001482">
    <property type="entry name" value="T2SS/T4SS_dom"/>
</dbReference>